<dbReference type="GO" id="GO:0030170">
    <property type="term" value="F:pyridoxal phosphate binding"/>
    <property type="evidence" value="ECO:0007669"/>
    <property type="project" value="InterPro"/>
</dbReference>
<keyword evidence="7" id="KW-0472">Membrane</keyword>
<comment type="similarity">
    <text evidence="5">Belongs to the group II decarboxylase family.</text>
</comment>
<feature type="transmembrane region" description="Helical" evidence="7">
    <location>
        <begin position="28"/>
        <end position="46"/>
    </location>
</feature>
<dbReference type="InterPro" id="IPR015424">
    <property type="entry name" value="PyrdxlP-dep_Trfase"/>
</dbReference>
<protein>
    <submittedName>
        <fullName evidence="9">Aromatic-L-amino-acid decarboxylase</fullName>
    </submittedName>
</protein>
<dbReference type="Proteomes" id="UP000035642">
    <property type="component" value="Unassembled WGS sequence"/>
</dbReference>
<dbReference type="InterPro" id="IPR015421">
    <property type="entry name" value="PyrdxlP-dep_Trfase_major"/>
</dbReference>
<evidence type="ECO:0000256" key="7">
    <source>
        <dbReference type="SAM" id="Phobius"/>
    </source>
</evidence>
<feature type="transmembrane region" description="Helical" evidence="7">
    <location>
        <begin position="194"/>
        <end position="218"/>
    </location>
</feature>
<reference evidence="8" key="1">
    <citation type="submission" date="2012-09" db="EMBL/GenBank/DDBJ databases">
        <authorList>
            <person name="Martin A.A."/>
        </authorList>
    </citation>
    <scope>NUCLEOTIDE SEQUENCE</scope>
</reference>
<dbReference type="PANTHER" id="PTHR11999">
    <property type="entry name" value="GROUP II PYRIDOXAL-5-PHOSPHATE DECARBOXYLASE"/>
    <property type="match status" value="1"/>
</dbReference>
<accession>A0A0K0CYD2</accession>
<dbReference type="Gene3D" id="1.20.1340.10">
    <property type="entry name" value="dopa decarboxylase, N-terminal domain"/>
    <property type="match status" value="1"/>
</dbReference>
<dbReference type="GO" id="GO:0016831">
    <property type="term" value="F:carboxy-lyase activity"/>
    <property type="evidence" value="ECO:0007669"/>
    <property type="project" value="UniProtKB-KW"/>
</dbReference>
<evidence type="ECO:0000313" key="9">
    <source>
        <dbReference type="WBParaSite" id="ACAC_0000264201-mRNA-1"/>
    </source>
</evidence>
<dbReference type="SUPFAM" id="SSF53383">
    <property type="entry name" value="PLP-dependent transferases"/>
    <property type="match status" value="1"/>
</dbReference>
<dbReference type="GO" id="GO:0005737">
    <property type="term" value="C:cytoplasm"/>
    <property type="evidence" value="ECO:0007669"/>
    <property type="project" value="TreeGrafter"/>
</dbReference>
<evidence type="ECO:0000256" key="6">
    <source>
        <dbReference type="SAM" id="MobiDB-lite"/>
    </source>
</evidence>
<dbReference type="GO" id="GO:0006520">
    <property type="term" value="P:amino acid metabolic process"/>
    <property type="evidence" value="ECO:0007669"/>
    <property type="project" value="InterPro"/>
</dbReference>
<feature type="compositionally biased region" description="Basic and acidic residues" evidence="6">
    <location>
        <begin position="228"/>
        <end position="239"/>
    </location>
</feature>
<evidence type="ECO:0000256" key="4">
    <source>
        <dbReference type="ARBA" id="ARBA00023239"/>
    </source>
</evidence>
<keyword evidence="4 5" id="KW-0456">Lyase</keyword>
<dbReference type="Pfam" id="PF00282">
    <property type="entry name" value="Pyridoxal_deC"/>
    <property type="match status" value="1"/>
</dbReference>
<keyword evidence="7" id="KW-1133">Transmembrane helix</keyword>
<dbReference type="AlphaFoldDB" id="A0A0K0CYD2"/>
<dbReference type="PRINTS" id="PR00800">
    <property type="entry name" value="YHDCRBOXLASE"/>
</dbReference>
<evidence type="ECO:0000256" key="5">
    <source>
        <dbReference type="RuleBase" id="RU000382"/>
    </source>
</evidence>
<evidence type="ECO:0000313" key="8">
    <source>
        <dbReference type="Proteomes" id="UP000035642"/>
    </source>
</evidence>
<reference evidence="9" key="2">
    <citation type="submission" date="2017-02" db="UniProtKB">
        <authorList>
            <consortium name="WormBaseParasite"/>
        </authorList>
    </citation>
    <scope>IDENTIFICATION</scope>
</reference>
<organism evidence="8 9">
    <name type="scientific">Angiostrongylus cantonensis</name>
    <name type="common">Rat lungworm</name>
    <dbReference type="NCBI Taxonomy" id="6313"/>
    <lineage>
        <taxon>Eukaryota</taxon>
        <taxon>Metazoa</taxon>
        <taxon>Ecdysozoa</taxon>
        <taxon>Nematoda</taxon>
        <taxon>Chromadorea</taxon>
        <taxon>Rhabditida</taxon>
        <taxon>Rhabditina</taxon>
        <taxon>Rhabditomorpha</taxon>
        <taxon>Strongyloidea</taxon>
        <taxon>Metastrongylidae</taxon>
        <taxon>Angiostrongylus</taxon>
    </lineage>
</organism>
<dbReference type="InterPro" id="IPR010977">
    <property type="entry name" value="Aromatic_deC"/>
</dbReference>
<evidence type="ECO:0000256" key="3">
    <source>
        <dbReference type="ARBA" id="ARBA00022898"/>
    </source>
</evidence>
<evidence type="ECO:0000256" key="1">
    <source>
        <dbReference type="ARBA" id="ARBA00001933"/>
    </source>
</evidence>
<keyword evidence="7" id="KW-0812">Transmembrane</keyword>
<comment type="cofactor">
    <cofactor evidence="1 5">
        <name>pyridoxal 5'-phosphate</name>
        <dbReference type="ChEBI" id="CHEBI:597326"/>
    </cofactor>
</comment>
<dbReference type="WBParaSite" id="ACAC_0000264201-mRNA-1">
    <property type="protein sequence ID" value="ACAC_0000264201-mRNA-1"/>
    <property type="gene ID" value="ACAC_0000264201"/>
</dbReference>
<evidence type="ECO:0000256" key="2">
    <source>
        <dbReference type="ARBA" id="ARBA00022793"/>
    </source>
</evidence>
<dbReference type="STRING" id="6313.A0A0K0CYD2"/>
<keyword evidence="8" id="KW-1185">Reference proteome</keyword>
<keyword evidence="2" id="KW-0210">Decarboxylase</keyword>
<proteinExistence type="inferred from homology"/>
<dbReference type="InterPro" id="IPR002129">
    <property type="entry name" value="PyrdxlP-dep_de-COase"/>
</dbReference>
<dbReference type="PANTHER" id="PTHR11999:SF70">
    <property type="entry name" value="MIP05841P"/>
    <property type="match status" value="1"/>
</dbReference>
<keyword evidence="3 5" id="KW-0663">Pyridoxal phosphate</keyword>
<sequence length="604" mass="67903">MLSNLISLIIYRRGRGCTIFFMYDGKSVEMFFCAWFLIIAWTHVVAEKAEKELKLFFNNAEDFTTVKKLLLPLSDRFTTIIHSTDITENTVCTEFPFDIVNESGQTALIVLPSIDDDPPSCFSQSEGGNIVYAVVGPNDVKHGNLKEEISDLHVGDIEDLVEYLDDITTEQDLVHEVSDTYTGVKEHVSLLDPIYVPLWLVILIAILLILSILITLIIQCREPTAKDSQRVNPVKKTDSISESPGRCSTTSEPQSMSASHKYVTSSEKKRRLKRSLPAVDPESKGKEDEFPAKQRGVNELIKEPVTSTEFELYLNRLARFVIQYYDKPTIYDVTPDVKRGFLYNKLPKNCPQNPDAFKAIFDDFKNQVVPGLTHWQHPFFFAYYPIGRCYPDVLADFITSAISAIGFSWDSCPALTEVEHAIVNWVGRAFGIPESFLFQDCPESSQGGGTLTESGSDAIFCALLAARQWKINQVAEQQQRTGVEKYATIHDIAKRLVVYCSKDAHFSTEKGCRLAMLRCRAIQPLEENQWGLTGEQIQMEIEKVDIEKGLIPCFISCTLGTTTTASSDKLTSIVPVAKKYDTWLHVDADYAGSAFIVQKNREVA</sequence>
<feature type="compositionally biased region" description="Basic and acidic residues" evidence="6">
    <location>
        <begin position="281"/>
        <end position="291"/>
    </location>
</feature>
<dbReference type="GO" id="GO:0019752">
    <property type="term" value="P:carboxylic acid metabolic process"/>
    <property type="evidence" value="ECO:0007669"/>
    <property type="project" value="InterPro"/>
</dbReference>
<feature type="compositionally biased region" description="Polar residues" evidence="6">
    <location>
        <begin position="240"/>
        <end position="265"/>
    </location>
</feature>
<feature type="region of interest" description="Disordered" evidence="6">
    <location>
        <begin position="228"/>
        <end position="291"/>
    </location>
</feature>
<dbReference type="Gene3D" id="3.40.640.10">
    <property type="entry name" value="Type I PLP-dependent aspartate aminotransferase-like (Major domain)"/>
    <property type="match status" value="1"/>
</dbReference>
<name>A0A0K0CYD2_ANGCA</name>